<keyword evidence="2" id="KW-1185">Reference proteome</keyword>
<dbReference type="Gene3D" id="3.40.50.1820">
    <property type="entry name" value="alpha/beta hydrolase"/>
    <property type="match status" value="1"/>
</dbReference>
<dbReference type="RefSeq" id="WP_176921303.1">
    <property type="nucleotide sequence ID" value="NZ_FNBE01000007.1"/>
</dbReference>
<evidence type="ECO:0008006" key="3">
    <source>
        <dbReference type="Google" id="ProtNLM"/>
    </source>
</evidence>
<protein>
    <recommendedName>
        <fullName evidence="3">Alpha/beta hydrolase family protein</fullName>
    </recommendedName>
</protein>
<dbReference type="AlphaFoldDB" id="A0A1G7PJX5"/>
<dbReference type="STRING" id="366584.SAMN05216377_107149"/>
<dbReference type="SUPFAM" id="SSF53474">
    <property type="entry name" value="alpha/beta-Hydrolases"/>
    <property type="match status" value="1"/>
</dbReference>
<accession>A0A1G7PJX5</accession>
<organism evidence="1 2">
    <name type="scientific">Pseudonocardia oroxyli</name>
    <dbReference type="NCBI Taxonomy" id="366584"/>
    <lineage>
        <taxon>Bacteria</taxon>
        <taxon>Bacillati</taxon>
        <taxon>Actinomycetota</taxon>
        <taxon>Actinomycetes</taxon>
        <taxon>Pseudonocardiales</taxon>
        <taxon>Pseudonocardiaceae</taxon>
        <taxon>Pseudonocardia</taxon>
    </lineage>
</organism>
<proteinExistence type="predicted"/>
<dbReference type="EMBL" id="FNBE01000007">
    <property type="protein sequence ID" value="SDF86605.1"/>
    <property type="molecule type" value="Genomic_DNA"/>
</dbReference>
<evidence type="ECO:0000313" key="2">
    <source>
        <dbReference type="Proteomes" id="UP000198967"/>
    </source>
</evidence>
<dbReference type="Proteomes" id="UP000198967">
    <property type="component" value="Unassembled WGS sequence"/>
</dbReference>
<reference evidence="1 2" key="1">
    <citation type="submission" date="2016-10" db="EMBL/GenBank/DDBJ databases">
        <authorList>
            <person name="de Groot N.N."/>
        </authorList>
    </citation>
    <scope>NUCLEOTIDE SEQUENCE [LARGE SCALE GENOMIC DNA]</scope>
    <source>
        <strain evidence="1 2">CGMCC 4.3143</strain>
    </source>
</reference>
<name>A0A1G7PJX5_PSEOR</name>
<sequence length="51" mass="5162">MSALLAAARGPVRLARGEHDPMVTTAHPTVLDGLGHNAHVEQPAAVAALLG</sequence>
<gene>
    <name evidence="1" type="ORF">SAMN05216377_107149</name>
</gene>
<dbReference type="InterPro" id="IPR029058">
    <property type="entry name" value="AB_hydrolase_fold"/>
</dbReference>
<evidence type="ECO:0000313" key="1">
    <source>
        <dbReference type="EMBL" id="SDF86605.1"/>
    </source>
</evidence>